<comment type="cofactor">
    <cofactor evidence="1 10">
        <name>Mg(2+)</name>
        <dbReference type="ChEBI" id="CHEBI:18420"/>
    </cofactor>
</comment>
<comment type="caution">
    <text evidence="15">The sequence shown here is derived from an EMBL/GenBank/DDBJ whole genome shotgun (WGS) entry which is preliminary data.</text>
</comment>
<keyword evidence="7 10" id="KW-0067">ATP-binding</keyword>
<proteinExistence type="inferred from homology"/>
<comment type="catalytic activity">
    <reaction evidence="9 10 11">
        <text>adenosine(37) in tRNA + dimethylallyl diphosphate = N(6)-dimethylallyladenosine(37) in tRNA + diphosphate</text>
        <dbReference type="Rhea" id="RHEA:26482"/>
        <dbReference type="Rhea" id="RHEA-COMP:10162"/>
        <dbReference type="Rhea" id="RHEA-COMP:10375"/>
        <dbReference type="ChEBI" id="CHEBI:33019"/>
        <dbReference type="ChEBI" id="CHEBI:57623"/>
        <dbReference type="ChEBI" id="CHEBI:74411"/>
        <dbReference type="ChEBI" id="CHEBI:74415"/>
        <dbReference type="EC" id="2.5.1.75"/>
    </reaction>
</comment>
<evidence type="ECO:0000256" key="3">
    <source>
        <dbReference type="ARBA" id="ARBA00005842"/>
    </source>
</evidence>
<dbReference type="EC" id="2.5.1.75" evidence="10"/>
<dbReference type="EMBL" id="JACOYY010000069">
    <property type="protein sequence ID" value="MBI2052511.1"/>
    <property type="molecule type" value="Genomic_DNA"/>
</dbReference>
<evidence type="ECO:0000256" key="11">
    <source>
        <dbReference type="RuleBase" id="RU003783"/>
    </source>
</evidence>
<sequence>MDKLPKVIVILGVTASGKTALSLKLAKKFKGEIISADSRQIYKEFNIGTAKPAGHWLIAEGERKFIAGGLPHYLMDTVDPKEDFNLIHYKKLATEKINELGQKGKLPFLVGGTALYLKTLLENWTIPAVEPNLALRRRLENKNVSDLLDELKKKDPEAVAITGYSNKRRIIRALEVIYQTGRKFSEQRKAGRPLFDALKIGLKTTTPELTQRITRRTDEMIKDGLVKEVQELAKKYSWDLVPMQSIDYQEFKDYFEGKKSLSETVKEINRHHMAYAKRQMTWFKKDKTIHWISSEEEAENLTESFLQN</sequence>
<name>A0A931YDY0_9BACT</name>
<evidence type="ECO:0000256" key="8">
    <source>
        <dbReference type="ARBA" id="ARBA00022842"/>
    </source>
</evidence>
<evidence type="ECO:0000256" key="10">
    <source>
        <dbReference type="HAMAP-Rule" id="MF_00185"/>
    </source>
</evidence>
<evidence type="ECO:0000256" key="2">
    <source>
        <dbReference type="ARBA" id="ARBA00003213"/>
    </source>
</evidence>
<dbReference type="GO" id="GO:0005524">
    <property type="term" value="F:ATP binding"/>
    <property type="evidence" value="ECO:0007669"/>
    <property type="project" value="UniProtKB-UniRule"/>
</dbReference>
<organism evidence="15 16">
    <name type="scientific">Candidatus Sungiibacteriota bacterium</name>
    <dbReference type="NCBI Taxonomy" id="2750080"/>
    <lineage>
        <taxon>Bacteria</taxon>
        <taxon>Candidatus Sungiibacteriota</taxon>
    </lineage>
</organism>
<dbReference type="InterPro" id="IPR018022">
    <property type="entry name" value="IPT"/>
</dbReference>
<dbReference type="Proteomes" id="UP000786662">
    <property type="component" value="Unassembled WGS sequence"/>
</dbReference>
<dbReference type="AlphaFoldDB" id="A0A931YDY0"/>
<gene>
    <name evidence="10 15" type="primary">miaA</name>
    <name evidence="14" type="ORF">HYT38_02430</name>
    <name evidence="15" type="ORF">HYV66_03080</name>
</gene>
<keyword evidence="6 10" id="KW-0547">Nucleotide-binding</keyword>
<dbReference type="Gene3D" id="1.10.20.140">
    <property type="match status" value="1"/>
</dbReference>
<evidence type="ECO:0000256" key="9">
    <source>
        <dbReference type="ARBA" id="ARBA00049563"/>
    </source>
</evidence>
<dbReference type="Pfam" id="PF01715">
    <property type="entry name" value="IPPT"/>
    <property type="match status" value="1"/>
</dbReference>
<dbReference type="HAMAP" id="MF_00185">
    <property type="entry name" value="IPP_trans"/>
    <property type="match status" value="1"/>
</dbReference>
<comment type="similarity">
    <text evidence="3 10 13">Belongs to the IPP transferase family.</text>
</comment>
<dbReference type="GO" id="GO:0006400">
    <property type="term" value="P:tRNA modification"/>
    <property type="evidence" value="ECO:0007669"/>
    <property type="project" value="TreeGrafter"/>
</dbReference>
<feature type="binding site" evidence="10">
    <location>
        <begin position="12"/>
        <end position="19"/>
    </location>
    <ligand>
        <name>ATP</name>
        <dbReference type="ChEBI" id="CHEBI:30616"/>
    </ligand>
</feature>
<dbReference type="EMBL" id="JACPHQ010000043">
    <property type="protein sequence ID" value="MBI2466178.1"/>
    <property type="molecule type" value="Genomic_DNA"/>
</dbReference>
<feature type="site" description="Interaction with substrate tRNA" evidence="10">
    <location>
        <position position="113"/>
    </location>
</feature>
<evidence type="ECO:0000256" key="13">
    <source>
        <dbReference type="RuleBase" id="RU003785"/>
    </source>
</evidence>
<protein>
    <recommendedName>
        <fullName evidence="10">tRNA dimethylallyltransferase</fullName>
        <ecNumber evidence="10">2.5.1.75</ecNumber>
    </recommendedName>
    <alternativeName>
        <fullName evidence="10">Dimethylallyl diphosphate:tRNA dimethylallyltransferase</fullName>
        <shortName evidence="10">DMAPP:tRNA dimethylallyltransferase</shortName>
        <shortName evidence="10">DMATase</shortName>
    </alternativeName>
    <alternativeName>
        <fullName evidence="10">Isopentenyl-diphosphate:tRNA isopentenyltransferase</fullName>
        <shortName evidence="10">IPP transferase</shortName>
        <shortName evidence="10">IPPT</shortName>
        <shortName evidence="10">IPTase</shortName>
    </alternativeName>
</protein>
<comment type="subunit">
    <text evidence="10">Monomer.</text>
</comment>
<evidence type="ECO:0000313" key="15">
    <source>
        <dbReference type="EMBL" id="MBI2466178.1"/>
    </source>
</evidence>
<dbReference type="NCBIfam" id="TIGR00174">
    <property type="entry name" value="miaA"/>
    <property type="match status" value="1"/>
</dbReference>
<evidence type="ECO:0000256" key="6">
    <source>
        <dbReference type="ARBA" id="ARBA00022741"/>
    </source>
</evidence>
<dbReference type="Proteomes" id="UP000709672">
    <property type="component" value="Unassembled WGS sequence"/>
</dbReference>
<comment type="caution">
    <text evidence="10">Lacks conserved residue(s) required for the propagation of feature annotation.</text>
</comment>
<dbReference type="PANTHER" id="PTHR11088:SF60">
    <property type="entry name" value="TRNA DIMETHYLALLYLTRANSFERASE"/>
    <property type="match status" value="1"/>
</dbReference>
<keyword evidence="5 10" id="KW-0819">tRNA processing</keyword>
<evidence type="ECO:0000256" key="12">
    <source>
        <dbReference type="RuleBase" id="RU003784"/>
    </source>
</evidence>
<evidence type="ECO:0000256" key="4">
    <source>
        <dbReference type="ARBA" id="ARBA00022679"/>
    </source>
</evidence>
<dbReference type="GO" id="GO:0052381">
    <property type="term" value="F:tRNA dimethylallyltransferase activity"/>
    <property type="evidence" value="ECO:0007669"/>
    <property type="project" value="UniProtKB-UniRule"/>
</dbReference>
<comment type="function">
    <text evidence="2 10 12">Catalyzes the transfer of a dimethylallyl group onto the adenine at position 37 in tRNAs that read codons beginning with uridine, leading to the formation of N6-(dimethylallyl)adenosine (i(6)A).</text>
</comment>
<dbReference type="InterPro" id="IPR027417">
    <property type="entry name" value="P-loop_NTPase"/>
</dbReference>
<feature type="binding site" evidence="10">
    <location>
        <begin position="14"/>
        <end position="19"/>
    </location>
    <ligand>
        <name>substrate</name>
    </ligand>
</feature>
<evidence type="ECO:0000256" key="7">
    <source>
        <dbReference type="ARBA" id="ARBA00022840"/>
    </source>
</evidence>
<keyword evidence="8 10" id="KW-0460">Magnesium</keyword>
<evidence type="ECO:0000256" key="1">
    <source>
        <dbReference type="ARBA" id="ARBA00001946"/>
    </source>
</evidence>
<dbReference type="SUPFAM" id="SSF52540">
    <property type="entry name" value="P-loop containing nucleoside triphosphate hydrolases"/>
    <property type="match status" value="2"/>
</dbReference>
<keyword evidence="4 10" id="KW-0808">Transferase</keyword>
<dbReference type="PANTHER" id="PTHR11088">
    <property type="entry name" value="TRNA DIMETHYLALLYLTRANSFERASE"/>
    <property type="match status" value="1"/>
</dbReference>
<evidence type="ECO:0000313" key="14">
    <source>
        <dbReference type="EMBL" id="MBI2052511.1"/>
    </source>
</evidence>
<reference evidence="15" key="1">
    <citation type="submission" date="2020-07" db="EMBL/GenBank/DDBJ databases">
        <title>Huge and variable diversity of episymbiotic CPR bacteria and DPANN archaea in groundwater ecosystems.</title>
        <authorList>
            <person name="He C.Y."/>
            <person name="Keren R."/>
            <person name="Whittaker M."/>
            <person name="Farag I.F."/>
            <person name="Doudna J."/>
            <person name="Cate J.H.D."/>
            <person name="Banfield J.F."/>
        </authorList>
    </citation>
    <scope>NUCLEOTIDE SEQUENCE</scope>
    <source>
        <strain evidence="14">NC_groundwater_191_Ag_S-0.1um_45_8</strain>
        <strain evidence="15">NC_groundwater_418_Ag_B-0.1um_45_10</strain>
    </source>
</reference>
<feature type="site" description="Interaction with substrate tRNA" evidence="10">
    <location>
        <position position="136"/>
    </location>
</feature>
<evidence type="ECO:0000256" key="5">
    <source>
        <dbReference type="ARBA" id="ARBA00022694"/>
    </source>
</evidence>
<dbReference type="InterPro" id="IPR039657">
    <property type="entry name" value="Dimethylallyltransferase"/>
</dbReference>
<accession>A0A931YDY0</accession>
<evidence type="ECO:0000313" key="16">
    <source>
        <dbReference type="Proteomes" id="UP000709672"/>
    </source>
</evidence>
<dbReference type="Gene3D" id="3.40.50.300">
    <property type="entry name" value="P-loop containing nucleotide triphosphate hydrolases"/>
    <property type="match status" value="1"/>
</dbReference>
<feature type="region of interest" description="Interaction with substrate tRNA" evidence="10">
    <location>
        <begin position="37"/>
        <end position="40"/>
    </location>
</feature>